<proteinExistence type="predicted"/>
<name>A0A833H5J4_9LEPT</name>
<organism evidence="1 2">
    <name type="scientific">Leptonema illini</name>
    <dbReference type="NCBI Taxonomy" id="183"/>
    <lineage>
        <taxon>Bacteria</taxon>
        <taxon>Pseudomonadati</taxon>
        <taxon>Spirochaetota</taxon>
        <taxon>Spirochaetia</taxon>
        <taxon>Leptospirales</taxon>
        <taxon>Leptospiraceae</taxon>
        <taxon>Leptonema</taxon>
    </lineage>
</organism>
<comment type="caution">
    <text evidence="1">The sequence shown here is derived from an EMBL/GenBank/DDBJ whole genome shotgun (WGS) entry which is preliminary data.</text>
</comment>
<sequence>MKLFIDTHDKNKETFPAQISPEQLSEFYANYCKIFAEEGVVIVRTFLGLGEGRAFCLNLAKSADDVKRAHDRVGLPYDSITEVTGVSPNDLLLNL</sequence>
<gene>
    <name evidence="1" type="ORF">F9K24_00750</name>
</gene>
<evidence type="ECO:0000313" key="2">
    <source>
        <dbReference type="Proteomes" id="UP000460298"/>
    </source>
</evidence>
<dbReference type="InterPro" id="IPR025336">
    <property type="entry name" value="SCO4226-like"/>
</dbReference>
<dbReference type="Proteomes" id="UP000460298">
    <property type="component" value="Unassembled WGS sequence"/>
</dbReference>
<protein>
    <submittedName>
        <fullName evidence="1">DUF4242 domain-containing protein</fullName>
    </submittedName>
</protein>
<dbReference type="Pfam" id="PF14026">
    <property type="entry name" value="SCO4226-like"/>
    <property type="match status" value="1"/>
</dbReference>
<evidence type="ECO:0000313" key="1">
    <source>
        <dbReference type="EMBL" id="KAB2935288.1"/>
    </source>
</evidence>
<accession>A0A833H5J4</accession>
<dbReference type="Gene3D" id="3.30.70.3090">
    <property type="entry name" value="ORF SCO4226, nickel-binding ferredoxin-like monomer"/>
    <property type="match status" value="1"/>
</dbReference>
<dbReference type="AlphaFoldDB" id="A0A833H5J4"/>
<dbReference type="InterPro" id="IPR042557">
    <property type="entry name" value="SCO4226"/>
</dbReference>
<reference evidence="1 2" key="1">
    <citation type="submission" date="2019-10" db="EMBL/GenBank/DDBJ databases">
        <title>Extracellular Electron Transfer in a Candidatus Methanoperedens spp. Enrichment Culture.</title>
        <authorList>
            <person name="Berger S."/>
            <person name="Rangel Shaw D."/>
            <person name="Berben T."/>
            <person name="In 'T Zandt M."/>
            <person name="Frank J."/>
            <person name="Reimann J."/>
            <person name="Jetten M.S.M."/>
            <person name="Welte C.U."/>
        </authorList>
    </citation>
    <scope>NUCLEOTIDE SEQUENCE [LARGE SCALE GENOMIC DNA]</scope>
    <source>
        <strain evidence="1">SB12</strain>
    </source>
</reference>
<dbReference type="EMBL" id="WBUI01000001">
    <property type="protein sequence ID" value="KAB2935288.1"/>
    <property type="molecule type" value="Genomic_DNA"/>
</dbReference>